<gene>
    <name evidence="2" type="ORF">QQ020_03925</name>
</gene>
<reference evidence="2" key="1">
    <citation type="submission" date="2023-06" db="EMBL/GenBank/DDBJ databases">
        <title>Genomic of Agaribacillus aureum.</title>
        <authorList>
            <person name="Wang G."/>
        </authorList>
    </citation>
    <scope>NUCLEOTIDE SEQUENCE</scope>
    <source>
        <strain evidence="2">BMA12</strain>
    </source>
</reference>
<comment type="caution">
    <text evidence="2">The sequence shown here is derived from an EMBL/GenBank/DDBJ whole genome shotgun (WGS) entry which is preliminary data.</text>
</comment>
<protein>
    <recommendedName>
        <fullName evidence="4">Secreted protein</fullName>
    </recommendedName>
</protein>
<evidence type="ECO:0008006" key="4">
    <source>
        <dbReference type="Google" id="ProtNLM"/>
    </source>
</evidence>
<dbReference type="RefSeq" id="WP_346756513.1">
    <property type="nucleotide sequence ID" value="NZ_JAUJEB010000001.1"/>
</dbReference>
<keyword evidence="3" id="KW-1185">Reference proteome</keyword>
<feature type="signal peptide" evidence="1">
    <location>
        <begin position="1"/>
        <end position="25"/>
    </location>
</feature>
<feature type="chain" id="PRO_5046391170" description="Secreted protein" evidence="1">
    <location>
        <begin position="26"/>
        <end position="53"/>
    </location>
</feature>
<name>A0ABT8L0D1_9BACT</name>
<proteinExistence type="predicted"/>
<organism evidence="2 3">
    <name type="scientific">Agaribacillus aureus</name>
    <dbReference type="NCBI Taxonomy" id="3051825"/>
    <lineage>
        <taxon>Bacteria</taxon>
        <taxon>Pseudomonadati</taxon>
        <taxon>Bacteroidota</taxon>
        <taxon>Cytophagia</taxon>
        <taxon>Cytophagales</taxon>
        <taxon>Splendidivirgaceae</taxon>
        <taxon>Agaribacillus</taxon>
    </lineage>
</organism>
<dbReference type="EMBL" id="JAUJEB010000001">
    <property type="protein sequence ID" value="MDN5211178.1"/>
    <property type="molecule type" value="Genomic_DNA"/>
</dbReference>
<evidence type="ECO:0000256" key="1">
    <source>
        <dbReference type="SAM" id="SignalP"/>
    </source>
</evidence>
<dbReference type="Proteomes" id="UP001172083">
    <property type="component" value="Unassembled WGS sequence"/>
</dbReference>
<sequence length="53" mass="5880">MKKLVKNFILMSPILVSPLFFTGCADDPADDIQPIVPDATEVTLTEDEEAEDR</sequence>
<evidence type="ECO:0000313" key="3">
    <source>
        <dbReference type="Proteomes" id="UP001172083"/>
    </source>
</evidence>
<dbReference type="PROSITE" id="PS51257">
    <property type="entry name" value="PROKAR_LIPOPROTEIN"/>
    <property type="match status" value="1"/>
</dbReference>
<accession>A0ABT8L0D1</accession>
<keyword evidence="1" id="KW-0732">Signal</keyword>
<evidence type="ECO:0000313" key="2">
    <source>
        <dbReference type="EMBL" id="MDN5211178.1"/>
    </source>
</evidence>